<dbReference type="RefSeq" id="WP_073317189.1">
    <property type="nucleotide sequence ID" value="NZ_FQWD01000001.1"/>
</dbReference>
<evidence type="ECO:0000259" key="8">
    <source>
        <dbReference type="PROSITE" id="PS50059"/>
    </source>
</evidence>
<accession>A0A1M5ENB3</accession>
<evidence type="ECO:0000256" key="1">
    <source>
        <dbReference type="ARBA" id="ARBA00000971"/>
    </source>
</evidence>
<feature type="domain" description="PPIase FKBP-type" evidence="8">
    <location>
        <begin position="55"/>
        <end position="141"/>
    </location>
</feature>
<keyword evidence="3 5" id="KW-0697">Rotamase</keyword>
<dbReference type="Proteomes" id="UP000184520">
    <property type="component" value="Unassembled WGS sequence"/>
</dbReference>
<evidence type="ECO:0000256" key="2">
    <source>
        <dbReference type="ARBA" id="ARBA00006577"/>
    </source>
</evidence>
<keyword evidence="10" id="KW-1185">Reference proteome</keyword>
<keyword evidence="4 5" id="KW-0413">Isomerase</keyword>
<comment type="similarity">
    <text evidence="2 6">Belongs to the FKBP-type PPIase family.</text>
</comment>
<dbReference type="STRING" id="634436.SAMN05216361_0461"/>
<gene>
    <name evidence="9" type="ORF">SAMN05216361_0461</name>
</gene>
<dbReference type="GO" id="GO:0003755">
    <property type="term" value="F:peptidyl-prolyl cis-trans isomerase activity"/>
    <property type="evidence" value="ECO:0007669"/>
    <property type="project" value="UniProtKB-UniRule"/>
</dbReference>
<dbReference type="InterPro" id="IPR001179">
    <property type="entry name" value="PPIase_FKBP_dom"/>
</dbReference>
<evidence type="ECO:0000256" key="7">
    <source>
        <dbReference type="SAM" id="MobiDB-lite"/>
    </source>
</evidence>
<dbReference type="PROSITE" id="PS50059">
    <property type="entry name" value="FKBP_PPIASE"/>
    <property type="match status" value="1"/>
</dbReference>
<evidence type="ECO:0000256" key="4">
    <source>
        <dbReference type="ARBA" id="ARBA00023235"/>
    </source>
</evidence>
<evidence type="ECO:0000256" key="3">
    <source>
        <dbReference type="ARBA" id="ARBA00023110"/>
    </source>
</evidence>
<evidence type="ECO:0000313" key="10">
    <source>
        <dbReference type="Proteomes" id="UP000184520"/>
    </source>
</evidence>
<organism evidence="9 10">
    <name type="scientific">Marisediminitalea aggregata</name>
    <dbReference type="NCBI Taxonomy" id="634436"/>
    <lineage>
        <taxon>Bacteria</taxon>
        <taxon>Pseudomonadati</taxon>
        <taxon>Pseudomonadota</taxon>
        <taxon>Gammaproteobacteria</taxon>
        <taxon>Alteromonadales</taxon>
        <taxon>Alteromonadaceae</taxon>
        <taxon>Marisediminitalea</taxon>
    </lineage>
</organism>
<dbReference type="EC" id="5.2.1.8" evidence="6"/>
<evidence type="ECO:0000256" key="6">
    <source>
        <dbReference type="RuleBase" id="RU003915"/>
    </source>
</evidence>
<comment type="catalytic activity">
    <reaction evidence="1 5 6">
        <text>[protein]-peptidylproline (omega=180) = [protein]-peptidylproline (omega=0)</text>
        <dbReference type="Rhea" id="RHEA:16237"/>
        <dbReference type="Rhea" id="RHEA-COMP:10747"/>
        <dbReference type="Rhea" id="RHEA-COMP:10748"/>
        <dbReference type="ChEBI" id="CHEBI:83833"/>
        <dbReference type="ChEBI" id="CHEBI:83834"/>
        <dbReference type="EC" id="5.2.1.8"/>
    </reaction>
</comment>
<dbReference type="AlphaFoldDB" id="A0A1M5ENB3"/>
<dbReference type="EMBL" id="FQWD01000001">
    <property type="protein sequence ID" value="SHF80581.1"/>
    <property type="molecule type" value="Genomic_DNA"/>
</dbReference>
<protein>
    <recommendedName>
        <fullName evidence="6">Peptidyl-prolyl cis-trans isomerase</fullName>
        <ecNumber evidence="6">5.2.1.8</ecNumber>
    </recommendedName>
</protein>
<proteinExistence type="inferred from homology"/>
<feature type="region of interest" description="Disordered" evidence="7">
    <location>
        <begin position="1"/>
        <end position="33"/>
    </location>
</feature>
<dbReference type="PANTHER" id="PTHR43811">
    <property type="entry name" value="FKBP-TYPE PEPTIDYL-PROLYL CIS-TRANS ISOMERASE FKPA"/>
    <property type="match status" value="1"/>
</dbReference>
<sequence>MAKQKKQAKGSRGSNRNLTQEVLAKYRQRPDTTETASGLIYRIIDDAQGEQPGPHHRVKVHQRIMLGDGTVIDDTYKKGLPEDFAISEAIEGLQEALPMMSVGARYEFVIPPELAWGKRGNSGAIGPNAVMIVDVRLVDIE</sequence>
<dbReference type="Pfam" id="PF00254">
    <property type="entry name" value="FKBP_C"/>
    <property type="match status" value="1"/>
</dbReference>
<evidence type="ECO:0000256" key="5">
    <source>
        <dbReference type="PROSITE-ProRule" id="PRU00277"/>
    </source>
</evidence>
<dbReference type="SUPFAM" id="SSF54534">
    <property type="entry name" value="FKBP-like"/>
    <property type="match status" value="1"/>
</dbReference>
<dbReference type="OrthoDB" id="9814548at2"/>
<evidence type="ECO:0000313" key="9">
    <source>
        <dbReference type="EMBL" id="SHF80581.1"/>
    </source>
</evidence>
<dbReference type="Gene3D" id="3.10.50.40">
    <property type="match status" value="1"/>
</dbReference>
<reference evidence="10" key="1">
    <citation type="submission" date="2016-11" db="EMBL/GenBank/DDBJ databases">
        <authorList>
            <person name="Varghese N."/>
            <person name="Submissions S."/>
        </authorList>
    </citation>
    <scope>NUCLEOTIDE SEQUENCE [LARGE SCALE GENOMIC DNA]</scope>
    <source>
        <strain evidence="10">CGMCC 1.8995</strain>
    </source>
</reference>
<dbReference type="PANTHER" id="PTHR43811:SF57">
    <property type="entry name" value="FKBP-TYPE PEPTIDYL-PROLYL CIS-TRANS ISOMERASE FKPA-RELATED"/>
    <property type="match status" value="1"/>
</dbReference>
<dbReference type="InterPro" id="IPR046357">
    <property type="entry name" value="PPIase_dom_sf"/>
</dbReference>
<name>A0A1M5ENB3_9ALTE</name>